<sequence length="159" mass="18259">MNVMAQAHKDTRDHIAQSCNQWNYRKLFAAKLRQAHKVNKQMQEENAKKAAHKAWAIAHFQDCINGTVEHFEALGVNDYYIAIENNKQLHDYTLLTHKVEGDTSSPLGWANYKDAIKTHSRQADQYVIAYPGTCKLHAQTHLSRTIEFLQAQLDQIKAN</sequence>
<dbReference type="Proteomes" id="UP000516132">
    <property type="component" value="Segment"/>
</dbReference>
<dbReference type="EMBL" id="MT670419">
    <property type="protein sequence ID" value="QNO00259.1"/>
    <property type="molecule type" value="Genomic_DNA"/>
</dbReference>
<reference evidence="1 2" key="1">
    <citation type="submission" date="2020-06" db="EMBL/GenBank/DDBJ databases">
        <title>Characterization of Pseudomonas phiPsa374-like phages.</title>
        <authorList>
            <person name="Warring S."/>
            <person name="Malone L.M."/>
            <person name="Easingwood R.A."/>
            <person name="Rigano L."/>
            <person name="Frampton R.A."/>
            <person name="Lopez Acedo E."/>
            <person name="Templeton M.D."/>
            <person name="Kleffmann T."/>
            <person name="Bostina M."/>
            <person name="Fineran P.C."/>
        </authorList>
    </citation>
    <scope>NUCLEOTIDE SEQUENCE [LARGE SCALE GENOMIC DNA]</scope>
</reference>
<keyword evidence="2" id="KW-1185">Reference proteome</keyword>
<accession>A0A7G9V1V3</accession>
<gene>
    <name evidence="1" type="ORF">phiPsa315_168</name>
</gene>
<organism evidence="1 2">
    <name type="scientific">Pseudomonas phage phiPsa315</name>
    <dbReference type="NCBI Taxonomy" id="1460363"/>
    <lineage>
        <taxon>Viruses</taxon>
        <taxon>Duplodnaviria</taxon>
        <taxon>Heunggongvirae</taxon>
        <taxon>Uroviricota</taxon>
        <taxon>Caudoviricetes</taxon>
        <taxon>Vandenendeviridae</taxon>
        <taxon>Gorskivirinae</taxon>
        <taxon>Otagovirus</taxon>
        <taxon>Otagovirus psa315</taxon>
    </lineage>
</organism>
<proteinExistence type="predicted"/>
<protein>
    <submittedName>
        <fullName evidence="1">Uncharacterized protein</fullName>
    </submittedName>
</protein>
<evidence type="ECO:0000313" key="2">
    <source>
        <dbReference type="Proteomes" id="UP000516132"/>
    </source>
</evidence>
<name>A0A7G9V1V3_9CAUD</name>
<evidence type="ECO:0000313" key="1">
    <source>
        <dbReference type="EMBL" id="QNO00259.1"/>
    </source>
</evidence>